<dbReference type="InterPro" id="IPR024555">
    <property type="entry name" value="PX-associated"/>
</dbReference>
<dbReference type="Proteomes" id="UP000053029">
    <property type="component" value="Unassembled WGS sequence"/>
</dbReference>
<dbReference type="Pfam" id="PF12825">
    <property type="entry name" value="DUF3818"/>
    <property type="match status" value="2"/>
</dbReference>
<dbReference type="EMBL" id="KN846977">
    <property type="protein sequence ID" value="KIW74192.1"/>
    <property type="molecule type" value="Genomic_DNA"/>
</dbReference>
<keyword evidence="5" id="KW-1185">Reference proteome</keyword>
<dbReference type="GeneID" id="25311622"/>
<dbReference type="InterPro" id="IPR047168">
    <property type="entry name" value="LEC1-like"/>
</dbReference>
<dbReference type="STRING" id="1442368.A0A0D2EIJ1"/>
<dbReference type="GO" id="GO:0035091">
    <property type="term" value="F:phosphatidylinositol binding"/>
    <property type="evidence" value="ECO:0007669"/>
    <property type="project" value="TreeGrafter"/>
</dbReference>
<feature type="domain" description="PX-associated" evidence="3">
    <location>
        <begin position="4"/>
        <end position="121"/>
    </location>
</feature>
<dbReference type="Pfam" id="PF12828">
    <property type="entry name" value="PXB"/>
    <property type="match status" value="1"/>
</dbReference>
<evidence type="ECO:0000259" key="3">
    <source>
        <dbReference type="Pfam" id="PF12828"/>
    </source>
</evidence>
<feature type="compositionally biased region" description="Basic and acidic residues" evidence="1">
    <location>
        <begin position="615"/>
        <end position="624"/>
    </location>
</feature>
<dbReference type="InterPro" id="IPR024554">
    <property type="entry name" value="LEC1-like_C"/>
</dbReference>
<dbReference type="PANTHER" id="PTHR47185:SF2">
    <property type="entry name" value="FUNGAL PROTEIN"/>
    <property type="match status" value="1"/>
</dbReference>
<protein>
    <submittedName>
        <fullName evidence="4">Uncharacterized protein</fullName>
    </submittedName>
</protein>
<dbReference type="HOGENOM" id="CLU_024451_0_0_1"/>
<evidence type="ECO:0000256" key="1">
    <source>
        <dbReference type="SAM" id="MobiDB-lite"/>
    </source>
</evidence>
<dbReference type="OrthoDB" id="2117459at2759"/>
<feature type="compositionally biased region" description="Low complexity" evidence="1">
    <location>
        <begin position="568"/>
        <end position="583"/>
    </location>
</feature>
<feature type="domain" description="PX" evidence="2">
    <location>
        <begin position="357"/>
        <end position="485"/>
    </location>
</feature>
<proteinExistence type="predicted"/>
<dbReference type="RefSeq" id="XP_013278000.1">
    <property type="nucleotide sequence ID" value="XM_013422546.1"/>
</dbReference>
<sequence length="746" mass="83281">MAHVLSPSQTAALFDILTHYDTYAQIREFRRPGSLANYGPPFTAQPANPSSSPALQALVSKFLLNLPGLNNLPEKWWTVQCQEIIESLERANLSESYDKGVIGSRKTLATAISALIEYPVRGTFAGFPKIRERDPNYDLTNADHLQRAFRDFLNDCVYGSILDDMVQKTAETDNLDDHPQLTKAVHEFVLVNIASFMHYTLILSPKGQYLLKLVDNANKLVPYMVLRQTLKIGNVATMINAMVKVGLAKMSVSSVTNWIGLTQSQDEGTNLMQTIISTVLNWDIRDLESRAAKLERERAKPGKEQLHALKDYVHRPQEEQDRIRKESLTQSISIVTAILKDTRSPSTELTDVHHKQALEYLSIHLSIRDRKQLIQCLCKSSPDHLTLSVREVVDAYEPVIRRMHKAIDLSSTLSDFENFLKDLIKLARIHTDKSNKAIVPTVGDFVRLLRKHQRSCHIFLHQCAKNDKELTDWYLDWAKKAALQFRQESSGDDSDVFKHGKGGAGNLTSSLHALFASLPQETQYRILPILDSHSEYLDKMHEQSAARLTNVLKSPPSKNPAIAKIFSSNHSNHSSRPSSRTSSPAPPLDRNEGHATPSTTTPTSGSFPTMVSESDMSREIKENPTPEVSSNPGPGSFLARWQALLDATPITPLSQQGSPKAASSPEVVEASATDVDGSKLVNFKNKEARGEKIRVEDQQPLLGSIGKEDDVGISQGARKRQKQLKIVIDAMGDEFRQLLAKEACYW</sequence>
<dbReference type="VEuPathDB" id="FungiDB:Z517_12132"/>
<evidence type="ECO:0000259" key="2">
    <source>
        <dbReference type="Pfam" id="PF12825"/>
    </source>
</evidence>
<dbReference type="AlphaFoldDB" id="A0A0D2EIJ1"/>
<gene>
    <name evidence="4" type="ORF">Z517_12132</name>
</gene>
<accession>A0A0D2EIJ1</accession>
<feature type="region of interest" description="Disordered" evidence="1">
    <location>
        <begin position="568"/>
        <end position="637"/>
    </location>
</feature>
<feature type="compositionally biased region" description="Low complexity" evidence="1">
    <location>
        <begin position="596"/>
        <end position="609"/>
    </location>
</feature>
<feature type="domain" description="PX" evidence="2">
    <location>
        <begin position="162"/>
        <end position="352"/>
    </location>
</feature>
<organism evidence="4 5">
    <name type="scientific">Fonsecaea pedrosoi CBS 271.37</name>
    <dbReference type="NCBI Taxonomy" id="1442368"/>
    <lineage>
        <taxon>Eukaryota</taxon>
        <taxon>Fungi</taxon>
        <taxon>Dikarya</taxon>
        <taxon>Ascomycota</taxon>
        <taxon>Pezizomycotina</taxon>
        <taxon>Eurotiomycetes</taxon>
        <taxon>Chaetothyriomycetidae</taxon>
        <taxon>Chaetothyriales</taxon>
        <taxon>Herpotrichiellaceae</taxon>
        <taxon>Fonsecaea</taxon>
    </lineage>
</organism>
<reference evidence="4 5" key="1">
    <citation type="submission" date="2015-01" db="EMBL/GenBank/DDBJ databases">
        <title>The Genome Sequence of Fonsecaea pedrosoi CBS 271.37.</title>
        <authorList>
            <consortium name="The Broad Institute Genomics Platform"/>
            <person name="Cuomo C."/>
            <person name="de Hoog S."/>
            <person name="Gorbushina A."/>
            <person name="Stielow B."/>
            <person name="Teixiera M."/>
            <person name="Abouelleil A."/>
            <person name="Chapman S.B."/>
            <person name="Priest M."/>
            <person name="Young S.K."/>
            <person name="Wortman J."/>
            <person name="Nusbaum C."/>
            <person name="Birren B."/>
        </authorList>
    </citation>
    <scope>NUCLEOTIDE SEQUENCE [LARGE SCALE GENOMIC DNA]</scope>
    <source>
        <strain evidence="4 5">CBS 271.37</strain>
    </source>
</reference>
<name>A0A0D2EIJ1_9EURO</name>
<evidence type="ECO:0000313" key="4">
    <source>
        <dbReference type="EMBL" id="KIW74192.1"/>
    </source>
</evidence>
<dbReference type="PANTHER" id="PTHR47185">
    <property type="entry name" value="PX DOMAIN-CONTAINING PROTEIN YPR097W"/>
    <property type="match status" value="1"/>
</dbReference>
<evidence type="ECO:0000313" key="5">
    <source>
        <dbReference type="Proteomes" id="UP000053029"/>
    </source>
</evidence>